<dbReference type="InterPro" id="IPR036457">
    <property type="entry name" value="PPM-type-like_dom_sf"/>
</dbReference>
<keyword evidence="4" id="KW-1185">Reference proteome</keyword>
<dbReference type="InterPro" id="IPR001932">
    <property type="entry name" value="PPM-type_phosphatase-like_dom"/>
</dbReference>
<proteinExistence type="predicted"/>
<reference evidence="3" key="1">
    <citation type="journal article" date="2015" name="Genome Announc.">
        <title>Draft Genome Sequence of Thiostrepton-Producing Streptomyces azureus ATCC 14921.</title>
        <authorList>
            <person name="Sakihara K."/>
            <person name="Maeda J."/>
            <person name="Tashiro K."/>
            <person name="Fujino Y."/>
            <person name="Kuhara S."/>
            <person name="Ohshima T."/>
            <person name="Ogata S."/>
            <person name="Doi K."/>
        </authorList>
    </citation>
    <scope>NUCLEOTIDE SEQUENCE [LARGE SCALE GENOMIC DNA]</scope>
    <source>
        <strain evidence="3">ATCC14921</strain>
    </source>
</reference>
<accession>A0A0K8PDK3</accession>
<feature type="region of interest" description="Disordered" evidence="1">
    <location>
        <begin position="43"/>
        <end position="89"/>
    </location>
</feature>
<feature type="domain" description="PPM-type phosphatase" evidence="2">
    <location>
        <begin position="3"/>
        <end position="58"/>
    </location>
</feature>
<dbReference type="AlphaFoldDB" id="A0A0K8PDK3"/>
<dbReference type="Proteomes" id="UP000053859">
    <property type="component" value="Unassembled WGS sequence"/>
</dbReference>
<gene>
    <name evidence="3" type="ORF">SAZU_0573</name>
</gene>
<name>A0A0K8PDK3_STRAJ</name>
<dbReference type="PATRIC" id="fig|146537.3.peg.602"/>
<dbReference type="Pfam" id="PF07228">
    <property type="entry name" value="SpoIIE"/>
    <property type="match status" value="1"/>
</dbReference>
<evidence type="ECO:0000259" key="2">
    <source>
        <dbReference type="Pfam" id="PF07228"/>
    </source>
</evidence>
<evidence type="ECO:0000313" key="3">
    <source>
        <dbReference type="EMBL" id="GAP45843.1"/>
    </source>
</evidence>
<feature type="compositionally biased region" description="Polar residues" evidence="1">
    <location>
        <begin position="69"/>
        <end position="89"/>
    </location>
</feature>
<evidence type="ECO:0000256" key="1">
    <source>
        <dbReference type="SAM" id="MobiDB-lite"/>
    </source>
</evidence>
<dbReference type="Gene3D" id="3.60.40.10">
    <property type="entry name" value="PPM-type phosphatase domain"/>
    <property type="match status" value="1"/>
</dbReference>
<sequence>MDGAMAATAVKVLIDTRSRLITYSNAGHPPPVLLHRDGTCELKATDPPLGAREHHAPRPQAGLSYGRGTPSSCTRTASSNVATKTSTPA</sequence>
<dbReference type="EMBL" id="DF968197">
    <property type="protein sequence ID" value="GAP45843.1"/>
    <property type="molecule type" value="Genomic_DNA"/>
</dbReference>
<organism evidence="3 4">
    <name type="scientific">Streptomyces azureus</name>
    <dbReference type="NCBI Taxonomy" id="146537"/>
    <lineage>
        <taxon>Bacteria</taxon>
        <taxon>Bacillati</taxon>
        <taxon>Actinomycetota</taxon>
        <taxon>Actinomycetes</taxon>
        <taxon>Kitasatosporales</taxon>
        <taxon>Streptomycetaceae</taxon>
        <taxon>Streptomyces</taxon>
    </lineage>
</organism>
<protein>
    <submittedName>
        <fullName evidence="3">Serine phosphatase RsbU</fullName>
    </submittedName>
</protein>
<evidence type="ECO:0000313" key="4">
    <source>
        <dbReference type="Proteomes" id="UP000053859"/>
    </source>
</evidence>